<evidence type="ECO:0000313" key="3">
    <source>
        <dbReference type="Proteomes" id="UP000475666"/>
    </source>
</evidence>
<organism evidence="2 3">
    <name type="scientific">Streptomyces rubrogriseus</name>
    <dbReference type="NCBI Taxonomy" id="194673"/>
    <lineage>
        <taxon>Bacteria</taxon>
        <taxon>Bacillati</taxon>
        <taxon>Actinomycetota</taxon>
        <taxon>Actinomycetes</taxon>
        <taxon>Kitasatosporales</taxon>
        <taxon>Streptomycetaceae</taxon>
        <taxon>Streptomyces</taxon>
        <taxon>Streptomyces violaceoruber group</taxon>
    </lineage>
</organism>
<accession>A0A6G3TEF0</accession>
<reference evidence="2 3" key="1">
    <citation type="submission" date="2020-01" db="EMBL/GenBank/DDBJ databases">
        <title>Insect and environment-associated Actinomycetes.</title>
        <authorList>
            <person name="Currrie C."/>
            <person name="Chevrette M."/>
            <person name="Carlson C."/>
            <person name="Stubbendieck R."/>
            <person name="Wendt-Pienkowski E."/>
        </authorList>
    </citation>
    <scope>NUCLEOTIDE SEQUENCE [LARGE SCALE GENOMIC DNA]</scope>
    <source>
        <strain evidence="2 3">SID7739</strain>
    </source>
</reference>
<proteinExistence type="predicted"/>
<name>A0A6G3TEF0_9ACTN</name>
<comment type="caution">
    <text evidence="2">The sequence shown here is derived from an EMBL/GenBank/DDBJ whole genome shotgun (WGS) entry which is preliminary data.</text>
</comment>
<dbReference type="EMBL" id="JAAGMQ010000531">
    <property type="protein sequence ID" value="NEC35119.1"/>
    <property type="molecule type" value="Genomic_DNA"/>
</dbReference>
<sequence>MTGDEAQTQKARLAQLGVTKKLFQDALAQATSEARTCTEFDAPAMPGITFWSRANRYLAEQLTDPHKQNPVWKYTRRDSILRVVHPTGSHAITAVSGAGGVGDLDSKVRSKNPKGRVMAQLVEDNVKFERSGQTIIASRDEIEFGGELGSMPLWFLLYGRTEDGRLVAELSLPVKMEGMYVNEWSERIPLFTGEDPGFDLGLLDSPDGGDGGDLDFEVRSKPTT</sequence>
<evidence type="ECO:0000313" key="2">
    <source>
        <dbReference type="EMBL" id="NEC35119.1"/>
    </source>
</evidence>
<dbReference type="RefSeq" id="WP_164275741.1">
    <property type="nucleotide sequence ID" value="NZ_JAAGMQ010000531.1"/>
</dbReference>
<gene>
    <name evidence="2" type="ORF">G3I66_18420</name>
</gene>
<protein>
    <submittedName>
        <fullName evidence="2">Uncharacterized protein</fullName>
    </submittedName>
</protein>
<dbReference type="AlphaFoldDB" id="A0A6G3TEF0"/>
<feature type="region of interest" description="Disordered" evidence="1">
    <location>
        <begin position="201"/>
        <end position="224"/>
    </location>
</feature>
<evidence type="ECO:0000256" key="1">
    <source>
        <dbReference type="SAM" id="MobiDB-lite"/>
    </source>
</evidence>
<dbReference type="Proteomes" id="UP000475666">
    <property type="component" value="Unassembled WGS sequence"/>
</dbReference>